<dbReference type="GO" id="GO:0016614">
    <property type="term" value="F:oxidoreductase activity, acting on CH-OH group of donors"/>
    <property type="evidence" value="ECO:0007669"/>
    <property type="project" value="InterPro"/>
</dbReference>
<dbReference type="Gene3D" id="3.30.560.10">
    <property type="entry name" value="Glucose Oxidase, domain 3"/>
    <property type="match status" value="1"/>
</dbReference>
<evidence type="ECO:0000256" key="1">
    <source>
        <dbReference type="ARBA" id="ARBA00010790"/>
    </source>
</evidence>
<evidence type="ECO:0000259" key="2">
    <source>
        <dbReference type="Pfam" id="PF05199"/>
    </source>
</evidence>
<dbReference type="VEuPathDB" id="VectorBase:CSON008862"/>
<reference evidence="4" key="2">
    <citation type="submission" date="2018-07" db="EMBL/GenBank/DDBJ databases">
        <authorList>
            <person name="Quirk P.G."/>
            <person name="Krulwich T.A."/>
        </authorList>
    </citation>
    <scope>NUCLEOTIDE SEQUENCE</scope>
</reference>
<protein>
    <submittedName>
        <fullName evidence="3">CSON008862 protein</fullName>
    </submittedName>
</protein>
<dbReference type="GO" id="GO:0050660">
    <property type="term" value="F:flavin adenine dinucleotide binding"/>
    <property type="evidence" value="ECO:0007669"/>
    <property type="project" value="InterPro"/>
</dbReference>
<dbReference type="SUPFAM" id="SSF51905">
    <property type="entry name" value="FAD/NAD(P)-binding domain"/>
    <property type="match status" value="1"/>
</dbReference>
<dbReference type="PANTHER" id="PTHR11552">
    <property type="entry name" value="GLUCOSE-METHANOL-CHOLINE GMC OXIDOREDUCTASE"/>
    <property type="match status" value="1"/>
</dbReference>
<dbReference type="InterPro" id="IPR036188">
    <property type="entry name" value="FAD/NAD-bd_sf"/>
</dbReference>
<dbReference type="Gene3D" id="3.50.50.60">
    <property type="entry name" value="FAD/NAD(P)-binding domain"/>
    <property type="match status" value="1"/>
</dbReference>
<gene>
    <name evidence="3" type="primary">CSON008862</name>
</gene>
<dbReference type="EMBL" id="UFQT01003401">
    <property type="protein sequence ID" value="SSX34964.1"/>
    <property type="molecule type" value="Genomic_DNA"/>
</dbReference>
<organism evidence="3">
    <name type="scientific">Culicoides sonorensis</name>
    <name type="common">Biting midge</name>
    <dbReference type="NCBI Taxonomy" id="179676"/>
    <lineage>
        <taxon>Eukaryota</taxon>
        <taxon>Metazoa</taxon>
        <taxon>Ecdysozoa</taxon>
        <taxon>Arthropoda</taxon>
        <taxon>Hexapoda</taxon>
        <taxon>Insecta</taxon>
        <taxon>Pterygota</taxon>
        <taxon>Neoptera</taxon>
        <taxon>Endopterygota</taxon>
        <taxon>Diptera</taxon>
        <taxon>Nematocera</taxon>
        <taxon>Chironomoidea</taxon>
        <taxon>Ceratopogonidae</taxon>
        <taxon>Ceratopogoninae</taxon>
        <taxon>Culicoides</taxon>
        <taxon>Monoculicoides</taxon>
    </lineage>
</organism>
<name>A0A336LPG4_CULSO</name>
<dbReference type="OMA" id="ACMARTI"/>
<sequence length="117" mass="13700">MYSDPYWECMIRYYSATIYHPIGTCKMGPYWDQKAVVDPQLRVYGVHRLRVIDASIMPQMVSANTNAPVIMIAEKGADLIKEHWSENRINRFKRLYRSKRSYNETSTDSTCNVTLKN</sequence>
<dbReference type="AlphaFoldDB" id="A0A336LPG4"/>
<comment type="similarity">
    <text evidence="1">Belongs to the GMC oxidoreductase family.</text>
</comment>
<reference evidence="3" key="1">
    <citation type="submission" date="2018-04" db="EMBL/GenBank/DDBJ databases">
        <authorList>
            <person name="Go L.Y."/>
            <person name="Mitchell J.A."/>
        </authorList>
    </citation>
    <scope>NUCLEOTIDE SEQUENCE</scope>
    <source>
        <tissue evidence="3">Whole organism</tissue>
    </source>
</reference>
<evidence type="ECO:0000313" key="4">
    <source>
        <dbReference type="EMBL" id="SSX34964.1"/>
    </source>
</evidence>
<evidence type="ECO:0000313" key="3">
    <source>
        <dbReference type="EMBL" id="SSX15602.1"/>
    </source>
</evidence>
<dbReference type="InterPro" id="IPR007867">
    <property type="entry name" value="GMC_OxRtase_C"/>
</dbReference>
<dbReference type="InterPro" id="IPR012132">
    <property type="entry name" value="GMC_OxRdtase"/>
</dbReference>
<dbReference type="PANTHER" id="PTHR11552:SF227">
    <property type="entry name" value="GLUCOSE DEHYDROGENASE [FAD, QUINONE]-LIKE PROTEIN"/>
    <property type="match status" value="1"/>
</dbReference>
<dbReference type="Pfam" id="PF05199">
    <property type="entry name" value="GMC_oxred_C"/>
    <property type="match status" value="1"/>
</dbReference>
<accession>A0A336LPG4</accession>
<proteinExistence type="inferred from homology"/>
<feature type="domain" description="Glucose-methanol-choline oxidoreductase C-terminal" evidence="2">
    <location>
        <begin position="3"/>
        <end position="73"/>
    </location>
</feature>
<dbReference type="EMBL" id="UFQS01003401">
    <property type="protein sequence ID" value="SSX15602.1"/>
    <property type="molecule type" value="Genomic_DNA"/>
</dbReference>